<name>A0A849A6T6_9ACTN</name>
<evidence type="ECO:0000313" key="1">
    <source>
        <dbReference type="EMBL" id="NNG35356.1"/>
    </source>
</evidence>
<organism evidence="1 2">
    <name type="scientific">Nakamurella aerolata</name>
    <dbReference type="NCBI Taxonomy" id="1656892"/>
    <lineage>
        <taxon>Bacteria</taxon>
        <taxon>Bacillati</taxon>
        <taxon>Actinomycetota</taxon>
        <taxon>Actinomycetes</taxon>
        <taxon>Nakamurellales</taxon>
        <taxon>Nakamurellaceae</taxon>
        <taxon>Nakamurella</taxon>
    </lineage>
</organism>
<comment type="caution">
    <text evidence="1">The sequence shown here is derived from an EMBL/GenBank/DDBJ whole genome shotgun (WGS) entry which is preliminary data.</text>
</comment>
<dbReference type="Proteomes" id="UP000562984">
    <property type="component" value="Unassembled WGS sequence"/>
</dbReference>
<dbReference type="EMBL" id="JABEND010000003">
    <property type="protein sequence ID" value="NNG35356.1"/>
    <property type="molecule type" value="Genomic_DNA"/>
</dbReference>
<dbReference type="RefSeq" id="WP_171199059.1">
    <property type="nucleotide sequence ID" value="NZ_JABEND010000003.1"/>
</dbReference>
<dbReference type="AlphaFoldDB" id="A0A849A6T6"/>
<accession>A0A849A6T6</accession>
<reference evidence="1 2" key="1">
    <citation type="submission" date="2020-05" db="EMBL/GenBank/DDBJ databases">
        <title>Nakamurella sp. DB0629 isolated from air conditioner.</title>
        <authorList>
            <person name="Kim D.H."/>
            <person name="Kim D.-U."/>
        </authorList>
    </citation>
    <scope>NUCLEOTIDE SEQUENCE [LARGE SCALE GENOMIC DNA]</scope>
    <source>
        <strain evidence="1 2">DB0629</strain>
    </source>
</reference>
<proteinExistence type="predicted"/>
<sequence length="120" mass="13568">MIPQDWIAHRRGRDKEVLGYLRPVGDRFEPMDLFGRALSEPTEYDDAESLLEERGLAYLAEPWLLIGSDGSRRRVRIIEVSADEVVVGNYEFGKVVGYDGNIGDQDRLPVPVPADRLLPD</sequence>
<gene>
    <name evidence="1" type="ORF">HKD39_06440</name>
</gene>
<evidence type="ECO:0000313" key="2">
    <source>
        <dbReference type="Proteomes" id="UP000562984"/>
    </source>
</evidence>
<protein>
    <submittedName>
        <fullName evidence="1">Uncharacterized protein</fullName>
    </submittedName>
</protein>
<keyword evidence="2" id="KW-1185">Reference proteome</keyword>